<gene>
    <name evidence="8" type="ORF">SAMN04489757_108121</name>
</gene>
<evidence type="ECO:0000259" key="7">
    <source>
        <dbReference type="Pfam" id="PF00082"/>
    </source>
</evidence>
<dbReference type="PRINTS" id="PR00723">
    <property type="entry name" value="SUBTILISIN"/>
</dbReference>
<evidence type="ECO:0000313" key="9">
    <source>
        <dbReference type="Proteomes" id="UP000198806"/>
    </source>
</evidence>
<dbReference type="AlphaFoldDB" id="A0A1I5EAR5"/>
<evidence type="ECO:0000256" key="1">
    <source>
        <dbReference type="ARBA" id="ARBA00011073"/>
    </source>
</evidence>
<dbReference type="InterPro" id="IPR036852">
    <property type="entry name" value="Peptidase_S8/S53_dom_sf"/>
</dbReference>
<dbReference type="PANTHER" id="PTHR43806">
    <property type="entry name" value="PEPTIDASE S8"/>
    <property type="match status" value="1"/>
</dbReference>
<comment type="similarity">
    <text evidence="1 6">Belongs to the peptidase S8 family.</text>
</comment>
<keyword evidence="2 6" id="KW-0645">Protease</keyword>
<dbReference type="InterPro" id="IPR034045">
    <property type="entry name" value="Pep_S8_CspA-like"/>
</dbReference>
<feature type="domain" description="Peptidase S8/S53" evidence="7">
    <location>
        <begin position="96"/>
        <end position="291"/>
    </location>
</feature>
<dbReference type="GO" id="GO:0006508">
    <property type="term" value="P:proteolysis"/>
    <property type="evidence" value="ECO:0007669"/>
    <property type="project" value="UniProtKB-KW"/>
</dbReference>
<dbReference type="Pfam" id="PF00082">
    <property type="entry name" value="Peptidase_S8"/>
    <property type="match status" value="2"/>
</dbReference>
<dbReference type="InterPro" id="IPR017310">
    <property type="entry name" value="Pept_S8A_subtilisin_clostridia"/>
</dbReference>
<dbReference type="PROSITE" id="PS51892">
    <property type="entry name" value="SUBTILASE"/>
    <property type="match status" value="1"/>
</dbReference>
<dbReference type="RefSeq" id="WP_091685512.1">
    <property type="nucleotide sequence ID" value="NZ_BAABFM010000072.1"/>
</dbReference>
<dbReference type="Gene3D" id="3.40.50.200">
    <property type="entry name" value="Peptidase S8/S53 domain"/>
    <property type="match status" value="1"/>
</dbReference>
<dbReference type="SUPFAM" id="SSF52743">
    <property type="entry name" value="Subtilisin-like"/>
    <property type="match status" value="1"/>
</dbReference>
<dbReference type="Gene3D" id="2.60.120.1290">
    <property type="match status" value="1"/>
</dbReference>
<keyword evidence="3 6" id="KW-0378">Hydrolase</keyword>
<dbReference type="STRING" id="1527.SAMN04489757_108121"/>
<name>A0A1I5EAR5_9FIRM</name>
<evidence type="ECO:0000256" key="3">
    <source>
        <dbReference type="ARBA" id="ARBA00022801"/>
    </source>
</evidence>
<accession>A0A1I5EAR5</accession>
<evidence type="ECO:0000313" key="8">
    <source>
        <dbReference type="EMBL" id="SFO08413.1"/>
    </source>
</evidence>
<evidence type="ECO:0000256" key="2">
    <source>
        <dbReference type="ARBA" id="ARBA00022670"/>
    </source>
</evidence>
<dbReference type="InterPro" id="IPR050131">
    <property type="entry name" value="Peptidase_S8_subtilisin-like"/>
</dbReference>
<proteinExistence type="inferred from homology"/>
<feature type="active site" description="Charge relay system" evidence="5 6">
    <location>
        <position position="496"/>
    </location>
</feature>
<keyword evidence="4 6" id="KW-0720">Serine protease</keyword>
<dbReference type="Proteomes" id="UP000198806">
    <property type="component" value="Unassembled WGS sequence"/>
</dbReference>
<evidence type="ECO:0000256" key="4">
    <source>
        <dbReference type="ARBA" id="ARBA00022825"/>
    </source>
</evidence>
<dbReference type="PIRSF" id="PIRSF037894">
    <property type="entry name" value="Subtilisin_rel_CspABC"/>
    <property type="match status" value="1"/>
</dbReference>
<evidence type="ECO:0000256" key="5">
    <source>
        <dbReference type="PIRSR" id="PIRSR615500-1"/>
    </source>
</evidence>
<evidence type="ECO:0000256" key="6">
    <source>
        <dbReference type="PROSITE-ProRule" id="PRU01240"/>
    </source>
</evidence>
<feature type="active site" description="Charge relay system" evidence="5 6">
    <location>
        <position position="174"/>
    </location>
</feature>
<protein>
    <submittedName>
        <fullName evidence="8">Subtilase family protein</fullName>
    </submittedName>
</protein>
<dbReference type="InterPro" id="IPR015500">
    <property type="entry name" value="Peptidase_S8_subtilisin-rel"/>
</dbReference>
<dbReference type="OrthoDB" id="9762689at2"/>
<dbReference type="GO" id="GO:0004252">
    <property type="term" value="F:serine-type endopeptidase activity"/>
    <property type="evidence" value="ECO:0007669"/>
    <property type="project" value="UniProtKB-UniRule"/>
</dbReference>
<sequence>MTEEDRRKIISEDYMDGIVEHTISPEEFSRYAGEAINYINDRFAVIYVPMSRIPERLIGSIAYSVIPKLFSLLDLSSLEEMGVTRLQRIPYLSLKGNGVLLGFLDTGIDYQNPIFQYSDGTTRIVSLWDQTIENMQASSDIFYYGTEYTREQINLALGSERPLDIVPSTDDIGHGTTLAGLAGGTPDESAEFSGVAPLSEYVIVKLKNSKMELRNYFGIAEDAISYSESDIMFGLAYLVNTAKKLNRPIAICIGLGSNQGSHEGLGPLNELISSYSRQIGISIVIAAGNEGSARSHFYGEIDSAVGYTQVELNVGANQGNFSMELWGNIPGTYSIDIISPYGEYIPRIPAKIGEFRTIRFIFEYTTIYIDYVVVEAWSGDELILIRFRDPTPGIWKFRVYGTKVNSGFHIWLPVRGFISEETFFLSPNQYTTITEPGNGFYSITTTAYNPKNQSLYINASRGYTRYDIINPDFAAPGVEVFSPLLNGKYGLTSGTSTAAALLTGVTAMLLEWGIVNGNNRSMETYQIKKYLIRGVDRMPTLSYPNREWGYGTVNIYGTFESLSGE</sequence>
<organism evidence="8 9">
    <name type="scientific">Anaerocolumna aminovalerica</name>
    <dbReference type="NCBI Taxonomy" id="1527"/>
    <lineage>
        <taxon>Bacteria</taxon>
        <taxon>Bacillati</taxon>
        <taxon>Bacillota</taxon>
        <taxon>Clostridia</taxon>
        <taxon>Lachnospirales</taxon>
        <taxon>Lachnospiraceae</taxon>
        <taxon>Anaerocolumna</taxon>
    </lineage>
</organism>
<dbReference type="CDD" id="cd07478">
    <property type="entry name" value="Peptidases_S8_CspA-like"/>
    <property type="match status" value="1"/>
</dbReference>
<dbReference type="InterPro" id="IPR000209">
    <property type="entry name" value="Peptidase_S8/S53_dom"/>
</dbReference>
<feature type="active site" description="Charge relay system" evidence="5 6">
    <location>
        <position position="105"/>
    </location>
</feature>
<reference evidence="8 9" key="1">
    <citation type="submission" date="2016-10" db="EMBL/GenBank/DDBJ databases">
        <authorList>
            <person name="de Groot N.N."/>
        </authorList>
    </citation>
    <scope>NUCLEOTIDE SEQUENCE [LARGE SCALE GENOMIC DNA]</scope>
    <source>
        <strain evidence="8 9">DSM 1283</strain>
    </source>
</reference>
<dbReference type="EMBL" id="FOWD01000008">
    <property type="protein sequence ID" value="SFO08413.1"/>
    <property type="molecule type" value="Genomic_DNA"/>
</dbReference>
<keyword evidence="9" id="KW-1185">Reference proteome</keyword>
<dbReference type="PANTHER" id="PTHR43806:SF11">
    <property type="entry name" value="CEREVISIN-RELATED"/>
    <property type="match status" value="1"/>
</dbReference>
<feature type="domain" description="Peptidase S8/S53" evidence="7">
    <location>
        <begin position="428"/>
        <end position="551"/>
    </location>
</feature>